<dbReference type="GO" id="GO:0006357">
    <property type="term" value="P:regulation of transcription by RNA polymerase II"/>
    <property type="evidence" value="ECO:0007669"/>
    <property type="project" value="TreeGrafter"/>
</dbReference>
<comment type="similarity">
    <text evidence="1">Belongs to the GppA/Ppx family.</text>
</comment>
<dbReference type="PANTHER" id="PTHR30005:SF0">
    <property type="entry name" value="RETROGRADE REGULATION PROTEIN 2"/>
    <property type="match status" value="1"/>
</dbReference>
<dbReference type="Gene3D" id="3.30.420.40">
    <property type="match status" value="1"/>
</dbReference>
<dbReference type="EMBL" id="NOWF01000073">
    <property type="protein sequence ID" value="OYD06044.1"/>
    <property type="molecule type" value="Genomic_DNA"/>
</dbReference>
<evidence type="ECO:0000256" key="1">
    <source>
        <dbReference type="ARBA" id="ARBA00007125"/>
    </source>
</evidence>
<protein>
    <submittedName>
        <fullName evidence="3">Exopolyphosphatase</fullName>
    </submittedName>
</protein>
<dbReference type="Pfam" id="PF02541">
    <property type="entry name" value="Ppx-GppA"/>
    <property type="match status" value="1"/>
</dbReference>
<organism evidence="3 4">
    <name type="scientific">Paludifilum halophilum</name>
    <dbReference type="NCBI Taxonomy" id="1642702"/>
    <lineage>
        <taxon>Bacteria</taxon>
        <taxon>Bacillati</taxon>
        <taxon>Bacillota</taxon>
        <taxon>Bacilli</taxon>
        <taxon>Bacillales</taxon>
        <taxon>Thermoactinomycetaceae</taxon>
        <taxon>Paludifilum</taxon>
    </lineage>
</organism>
<dbReference type="InterPro" id="IPR003695">
    <property type="entry name" value="Ppx_GppA_N"/>
</dbReference>
<gene>
    <name evidence="3" type="ORF">CHM34_18435</name>
</gene>
<dbReference type="SUPFAM" id="SSF53067">
    <property type="entry name" value="Actin-like ATPase domain"/>
    <property type="match status" value="1"/>
</dbReference>
<dbReference type="Proteomes" id="UP000215459">
    <property type="component" value="Unassembled WGS sequence"/>
</dbReference>
<dbReference type="InterPro" id="IPR050273">
    <property type="entry name" value="GppA/Ppx_hydrolase"/>
</dbReference>
<sequence length="140" mass="16261">MRLVIYEKQNGGFYKEIENTKVVARLRNYLVDGMLIKEGIEVLLQTLFQFQESTRFHQLHHVLCVATATIRQAENQEEIKKLVEGQTDFTLRVLSEYEEARYGYLAVMNSTSFTEGLTVDIGGGSTEVTYFRNREILEYH</sequence>
<name>A0A235B187_9BACL</name>
<dbReference type="PANTHER" id="PTHR30005">
    <property type="entry name" value="EXOPOLYPHOSPHATASE"/>
    <property type="match status" value="1"/>
</dbReference>
<accession>A0A235B187</accession>
<feature type="domain" description="Ppx/GppA phosphatase N-terminal" evidence="2">
    <location>
        <begin position="4"/>
        <end position="136"/>
    </location>
</feature>
<comment type="caution">
    <text evidence="3">The sequence shown here is derived from an EMBL/GenBank/DDBJ whole genome shotgun (WGS) entry which is preliminary data.</text>
</comment>
<evidence type="ECO:0000259" key="2">
    <source>
        <dbReference type="Pfam" id="PF02541"/>
    </source>
</evidence>
<dbReference type="InterPro" id="IPR043129">
    <property type="entry name" value="ATPase_NBD"/>
</dbReference>
<feature type="non-terminal residue" evidence="3">
    <location>
        <position position="140"/>
    </location>
</feature>
<proteinExistence type="inferred from homology"/>
<evidence type="ECO:0000313" key="4">
    <source>
        <dbReference type="Proteomes" id="UP000215459"/>
    </source>
</evidence>
<reference evidence="3 4" key="1">
    <citation type="submission" date="2017-07" db="EMBL/GenBank/DDBJ databases">
        <title>The genome sequence of Paludifilum halophilum highlights mechanisms for microbial adaptation to high salt environemnts.</title>
        <authorList>
            <person name="Belbahri L."/>
        </authorList>
    </citation>
    <scope>NUCLEOTIDE SEQUENCE [LARGE SCALE GENOMIC DNA]</scope>
    <source>
        <strain evidence="3 4">DSM 102817</strain>
    </source>
</reference>
<evidence type="ECO:0000313" key="3">
    <source>
        <dbReference type="EMBL" id="OYD06044.1"/>
    </source>
</evidence>
<keyword evidence="4" id="KW-1185">Reference proteome</keyword>
<dbReference type="AlphaFoldDB" id="A0A235B187"/>
<dbReference type="Gene3D" id="3.30.420.150">
    <property type="entry name" value="Exopolyphosphatase. Domain 2"/>
    <property type="match status" value="1"/>
</dbReference>